<dbReference type="Pfam" id="PF13474">
    <property type="entry name" value="SnoaL_3"/>
    <property type="match status" value="1"/>
</dbReference>
<dbReference type="EMBL" id="FWWW01000039">
    <property type="protein sequence ID" value="SMB83594.1"/>
    <property type="molecule type" value="Genomic_DNA"/>
</dbReference>
<dbReference type="InterPro" id="IPR037401">
    <property type="entry name" value="SnoaL-like"/>
</dbReference>
<dbReference type="OrthoDB" id="7204227at2"/>
<evidence type="ECO:0000313" key="3">
    <source>
        <dbReference type="EMBL" id="SMB83594.1"/>
    </source>
</evidence>
<feature type="chain" id="PRO_5012009157" description="SnoaL-like domain-containing protein" evidence="1">
    <location>
        <begin position="24"/>
        <end position="176"/>
    </location>
</feature>
<dbReference type="InterPro" id="IPR032710">
    <property type="entry name" value="NTF2-like_dom_sf"/>
</dbReference>
<dbReference type="RefSeq" id="WP_084443624.1">
    <property type="nucleotide sequence ID" value="NZ_FWWW01000039.1"/>
</dbReference>
<feature type="signal peptide" evidence="1">
    <location>
        <begin position="1"/>
        <end position="23"/>
    </location>
</feature>
<keyword evidence="1" id="KW-0732">Signal</keyword>
<reference evidence="3 4" key="1">
    <citation type="submission" date="2017-04" db="EMBL/GenBank/DDBJ databases">
        <authorList>
            <person name="Afonso C.L."/>
            <person name="Miller P.J."/>
            <person name="Scott M.A."/>
            <person name="Spackman E."/>
            <person name="Goraichik I."/>
            <person name="Dimitrov K.M."/>
            <person name="Suarez D.L."/>
            <person name="Swayne D.E."/>
        </authorList>
    </citation>
    <scope>NUCLEOTIDE SEQUENCE [LARGE SCALE GENOMIC DNA]</scope>
    <source>
        <strain evidence="3 4">DSM 11622</strain>
    </source>
</reference>
<proteinExistence type="predicted"/>
<protein>
    <recommendedName>
        <fullName evidence="2">SnoaL-like domain-containing protein</fullName>
    </recommendedName>
</protein>
<keyword evidence="4" id="KW-1185">Reference proteome</keyword>
<gene>
    <name evidence="3" type="ORF">SAMN00120144_0744</name>
</gene>
<evidence type="ECO:0000313" key="4">
    <source>
        <dbReference type="Proteomes" id="UP000192266"/>
    </source>
</evidence>
<evidence type="ECO:0000256" key="1">
    <source>
        <dbReference type="SAM" id="SignalP"/>
    </source>
</evidence>
<evidence type="ECO:0000259" key="2">
    <source>
        <dbReference type="Pfam" id="PF13474"/>
    </source>
</evidence>
<accession>A0A1W1US80</accession>
<dbReference type="STRING" id="645990.SAMN00120144_0744"/>
<dbReference type="AlphaFoldDB" id="A0A1W1US80"/>
<sequence length="176" mass="18959">MKKILALSLLVTALELTARAALAQTAAPAPAAGSTPAEEAAVRQVLTKYQQAVQKLDTTGTHRLFTANSQVFESGGVEGTYSHYAAHHLAPELKEFSAFTFSDYKAAVQVDGPYAFATETYNYTINLKKAPQDKEAKAPIVRRGVATSVLRKNAAGQWQILSTHSSARTPRPKKQG</sequence>
<organism evidence="3 4">
    <name type="scientific">Hymenobacter roseosalivarius DSM 11622</name>
    <dbReference type="NCBI Taxonomy" id="645990"/>
    <lineage>
        <taxon>Bacteria</taxon>
        <taxon>Pseudomonadati</taxon>
        <taxon>Bacteroidota</taxon>
        <taxon>Cytophagia</taxon>
        <taxon>Cytophagales</taxon>
        <taxon>Hymenobacteraceae</taxon>
        <taxon>Hymenobacter</taxon>
    </lineage>
</organism>
<name>A0A1W1US80_9BACT</name>
<dbReference type="Proteomes" id="UP000192266">
    <property type="component" value="Unassembled WGS sequence"/>
</dbReference>
<dbReference type="Gene3D" id="3.10.450.50">
    <property type="match status" value="1"/>
</dbReference>
<dbReference type="SUPFAM" id="SSF54427">
    <property type="entry name" value="NTF2-like"/>
    <property type="match status" value="1"/>
</dbReference>
<feature type="domain" description="SnoaL-like" evidence="2">
    <location>
        <begin position="42"/>
        <end position="167"/>
    </location>
</feature>